<evidence type="ECO:0000313" key="6">
    <source>
        <dbReference type="Proteomes" id="UP000053638"/>
    </source>
</evidence>
<dbReference type="InterPro" id="IPR050671">
    <property type="entry name" value="CD300_family_receptors"/>
</dbReference>
<dbReference type="PhylomeDB" id="A0A091TB19"/>
<dbReference type="Gene3D" id="2.60.40.10">
    <property type="entry name" value="Immunoglobulins"/>
    <property type="match status" value="1"/>
</dbReference>
<accession>A0A091TB19</accession>
<organism evidence="5 6">
    <name type="scientific">Phaethon lepturus</name>
    <name type="common">White-tailed tropicbird</name>
    <dbReference type="NCBI Taxonomy" id="97097"/>
    <lineage>
        <taxon>Eukaryota</taxon>
        <taxon>Metazoa</taxon>
        <taxon>Chordata</taxon>
        <taxon>Craniata</taxon>
        <taxon>Vertebrata</taxon>
        <taxon>Euteleostomi</taxon>
        <taxon>Archelosauria</taxon>
        <taxon>Archosauria</taxon>
        <taxon>Dinosauria</taxon>
        <taxon>Saurischia</taxon>
        <taxon>Theropoda</taxon>
        <taxon>Coelurosauria</taxon>
        <taxon>Aves</taxon>
        <taxon>Neognathae</taxon>
        <taxon>Neoaves</taxon>
        <taxon>Phaethontimorphae</taxon>
        <taxon>Phaethontiformes</taxon>
        <taxon>Phaethontidae</taxon>
        <taxon>Phaethon</taxon>
    </lineage>
</organism>
<dbReference type="SMART" id="SM00409">
    <property type="entry name" value="IG"/>
    <property type="match status" value="1"/>
</dbReference>
<dbReference type="Pfam" id="PF07686">
    <property type="entry name" value="V-set"/>
    <property type="match status" value="1"/>
</dbReference>
<dbReference type="GO" id="GO:0004888">
    <property type="term" value="F:transmembrane signaling receptor activity"/>
    <property type="evidence" value="ECO:0007669"/>
    <property type="project" value="TreeGrafter"/>
</dbReference>
<proteinExistence type="predicted"/>
<dbReference type="Proteomes" id="UP000053638">
    <property type="component" value="Unassembled WGS sequence"/>
</dbReference>
<dbReference type="PANTHER" id="PTHR11860">
    <property type="entry name" value="POLYMERIC-IMMUNOGLOBULIN RECEPTOR"/>
    <property type="match status" value="1"/>
</dbReference>
<evidence type="ECO:0000259" key="4">
    <source>
        <dbReference type="PROSITE" id="PS50835"/>
    </source>
</evidence>
<protein>
    <submittedName>
        <fullName evidence="5">CMRF35-like molecule 3</fullName>
    </submittedName>
</protein>
<dbReference type="InterPro" id="IPR013106">
    <property type="entry name" value="Ig_V-set"/>
</dbReference>
<dbReference type="SUPFAM" id="SSF48726">
    <property type="entry name" value="Immunoglobulin"/>
    <property type="match status" value="1"/>
</dbReference>
<evidence type="ECO:0000256" key="3">
    <source>
        <dbReference type="ARBA" id="ARBA00023136"/>
    </source>
</evidence>
<feature type="domain" description="Ig-like" evidence="4">
    <location>
        <begin position="1"/>
        <end position="112"/>
    </location>
</feature>
<dbReference type="InterPro" id="IPR007110">
    <property type="entry name" value="Ig-like_dom"/>
</dbReference>
<evidence type="ECO:0000313" key="5">
    <source>
        <dbReference type="EMBL" id="KFQ71481.1"/>
    </source>
</evidence>
<dbReference type="AlphaFoldDB" id="A0A091TB19"/>
<reference evidence="5 6" key="1">
    <citation type="submission" date="2014-04" db="EMBL/GenBank/DDBJ databases">
        <title>Genome evolution of avian class.</title>
        <authorList>
            <person name="Zhang G."/>
            <person name="Li C."/>
        </authorList>
    </citation>
    <scope>NUCLEOTIDE SEQUENCE [LARGE SCALE GENOMIC DNA]</scope>
    <source>
        <strain evidence="5">BGI_N335</strain>
    </source>
</reference>
<evidence type="ECO:0000256" key="2">
    <source>
        <dbReference type="ARBA" id="ARBA00022692"/>
    </source>
</evidence>
<keyword evidence="3" id="KW-0472">Membrane</keyword>
<sequence length="112" mass="12170">GGWVVSGPAQVTAKQGGSLAVSCSYKPGYELHPKFWCRSGFFWFCFTCITQTNGTNGSEAAVAQGRASIRDNHTAHTFTVTLSSVTPGDAGWYSCGVRKSPWFSLWHNTEVM</sequence>
<dbReference type="PANTHER" id="PTHR11860:SF87">
    <property type="entry name" value="CMRF35-LIKE MOLECULE 8"/>
    <property type="match status" value="1"/>
</dbReference>
<feature type="non-terminal residue" evidence="5">
    <location>
        <position position="1"/>
    </location>
</feature>
<dbReference type="InterPro" id="IPR003599">
    <property type="entry name" value="Ig_sub"/>
</dbReference>
<dbReference type="InterPro" id="IPR036179">
    <property type="entry name" value="Ig-like_dom_sf"/>
</dbReference>
<keyword evidence="6" id="KW-1185">Reference proteome</keyword>
<evidence type="ECO:0000256" key="1">
    <source>
        <dbReference type="ARBA" id="ARBA00004370"/>
    </source>
</evidence>
<dbReference type="InterPro" id="IPR013783">
    <property type="entry name" value="Ig-like_fold"/>
</dbReference>
<dbReference type="PROSITE" id="PS50835">
    <property type="entry name" value="IG_LIKE"/>
    <property type="match status" value="1"/>
</dbReference>
<comment type="subcellular location">
    <subcellularLocation>
        <location evidence="1">Membrane</location>
    </subcellularLocation>
</comment>
<gene>
    <name evidence="5" type="ORF">N335_08121</name>
</gene>
<feature type="non-terminal residue" evidence="5">
    <location>
        <position position="112"/>
    </location>
</feature>
<dbReference type="EMBL" id="KK445332">
    <property type="protein sequence ID" value="KFQ71481.1"/>
    <property type="molecule type" value="Genomic_DNA"/>
</dbReference>
<name>A0A091TB19_PHALP</name>
<keyword evidence="2" id="KW-0812">Transmembrane</keyword>
<dbReference type="GO" id="GO:0005886">
    <property type="term" value="C:plasma membrane"/>
    <property type="evidence" value="ECO:0007669"/>
    <property type="project" value="TreeGrafter"/>
</dbReference>